<reference evidence="9 10" key="1">
    <citation type="submission" date="2024-03" db="EMBL/GenBank/DDBJ databases">
        <title>Adaptation during the transition from Ophiocordyceps entomopathogen to insect associate is accompanied by gene loss and intensified selection.</title>
        <authorList>
            <person name="Ward C.M."/>
            <person name="Onetto C.A."/>
            <person name="Borneman A.R."/>
        </authorList>
    </citation>
    <scope>NUCLEOTIDE SEQUENCE [LARGE SCALE GENOMIC DNA]</scope>
    <source>
        <strain evidence="9">AWRI1</strain>
        <tissue evidence="9">Single Adult Female</tissue>
    </source>
</reference>
<comment type="subcellular location">
    <subcellularLocation>
        <location evidence="2">Chromosome</location>
    </subcellularLocation>
    <subcellularLocation>
        <location evidence="1">Nucleus</location>
    </subcellularLocation>
</comment>
<dbReference type="Gene3D" id="1.10.10.580">
    <property type="entry name" value="Structural maintenance of chromosome 1. Chain E"/>
    <property type="match status" value="1"/>
</dbReference>
<dbReference type="InterPro" id="IPR049589">
    <property type="entry name" value="NXP1_M-like"/>
</dbReference>
<dbReference type="GO" id="GO:1990414">
    <property type="term" value="P:replication-born double-strand break repair via sister chromatid exchange"/>
    <property type="evidence" value="ECO:0007669"/>
    <property type="project" value="TreeGrafter"/>
</dbReference>
<evidence type="ECO:0000256" key="1">
    <source>
        <dbReference type="ARBA" id="ARBA00004123"/>
    </source>
</evidence>
<evidence type="ECO:0000259" key="7">
    <source>
        <dbReference type="Pfam" id="PF04824"/>
    </source>
</evidence>
<dbReference type="InterPro" id="IPR006909">
    <property type="entry name" value="Rad21/Rec8_C_eu"/>
</dbReference>
<name>A0AAN9U0S2_9HEMI</name>
<evidence type="ECO:0008006" key="11">
    <source>
        <dbReference type="Google" id="ProtNLM"/>
    </source>
</evidence>
<keyword evidence="5" id="KW-0539">Nucleus</keyword>
<dbReference type="EMBL" id="JBBCAQ010000006">
    <property type="protein sequence ID" value="KAK7603149.1"/>
    <property type="molecule type" value="Genomic_DNA"/>
</dbReference>
<evidence type="ECO:0000256" key="3">
    <source>
        <dbReference type="ARBA" id="ARBA00009870"/>
    </source>
</evidence>
<dbReference type="InterPro" id="IPR006910">
    <property type="entry name" value="Rad21_Rec8_N"/>
</dbReference>
<dbReference type="Pfam" id="PF04825">
    <property type="entry name" value="Rad21_Rec8_N"/>
    <property type="match status" value="1"/>
</dbReference>
<comment type="similarity">
    <text evidence="3">Belongs to the rad21 family.</text>
</comment>
<organism evidence="9 10">
    <name type="scientific">Parthenolecanium corni</name>
    <dbReference type="NCBI Taxonomy" id="536013"/>
    <lineage>
        <taxon>Eukaryota</taxon>
        <taxon>Metazoa</taxon>
        <taxon>Ecdysozoa</taxon>
        <taxon>Arthropoda</taxon>
        <taxon>Hexapoda</taxon>
        <taxon>Insecta</taxon>
        <taxon>Pterygota</taxon>
        <taxon>Neoptera</taxon>
        <taxon>Paraneoptera</taxon>
        <taxon>Hemiptera</taxon>
        <taxon>Sternorrhyncha</taxon>
        <taxon>Coccoidea</taxon>
        <taxon>Coccidae</taxon>
        <taxon>Parthenolecanium</taxon>
    </lineage>
</organism>
<accession>A0AAN9U0S2</accession>
<dbReference type="GO" id="GO:0005634">
    <property type="term" value="C:nucleus"/>
    <property type="evidence" value="ECO:0007669"/>
    <property type="project" value="UniProtKB-SubCell"/>
</dbReference>
<dbReference type="PANTHER" id="PTHR12585">
    <property type="entry name" value="SCC1 / RAD21 FAMILY MEMBER"/>
    <property type="match status" value="1"/>
</dbReference>
<dbReference type="Pfam" id="PF04824">
    <property type="entry name" value="Rad21_Rec8"/>
    <property type="match status" value="1"/>
</dbReference>
<sequence length="858" mass="93837">MFYADFVLSKKGPLARIWLAAHWDKKLTKAQIFETNIESSIERILKPKVKLALRTSGHLMLGVVRIYSRKTKYLLADCNEAFVKIKMAFRPGMVDLPEDHREAAVNAVTLPEVFHDFDSAIPDLNDVDIEAHFQVNQSRADEITIREDYGAVPALQDGFDLSFDASNAFLGPGFDQSDPSNATGRDAYDQSLQARELLVDEGMDIDQPRDRPSTSDASGVLDIPRNLDASKVDDFGGEFLGLFEDPEVRLIDNSSLHIDEAMNVDPMPSTSKMLSPIGSPRNQIGSTHAPLNDDDDDFGDHFIPPSPGGGSSDGSRPQSPIPSAGPSGLQSSVIAGIVDKDPFPLPSDLPDKNAVLADIQAPSEIAGDQNAEAAEQNEAIPNTDQTTLLQNEEESFALAPVDASALRGLPKTKRKRKLIVDEVKNISGEEMKAQLSDTSDIVITLDLAPPTKRLMHWKETGGVEKLFALPGKGIPSTSLFKNYQRHLISKAAPNDEGVDDREPLEPLRDGQDVVDANTPQVAPQPGRRGRKRKQQIVEEEPALIPEETSKKTRMSPHTADAEDANRLPTIPEESLNNAQPGDAIPHDLNSVNGLPTDGSAPEPSEAAVPGWIAENNQLDENLQPASVAPPATTDESHPPPPYPSHEANDRLSESVDQVRAEAPEAAPLPSSIFPPFSEANANTTDASYNQSNDFNNLLTSGKDSMMENMGYDGHDVQNQDPNIPPFPFNENDEMNPITPGINAGGGVTPWHDADYDNPVSVGPPLEEQQRTDETIEQFEERILNKRAGQLYSTIRMRITTGVETTFNDLIVNNSRKQIAQRFYSLLVLKKARVLELTQTEAYGTIKLTKGPNFDEPKL</sequence>
<evidence type="ECO:0000256" key="2">
    <source>
        <dbReference type="ARBA" id="ARBA00004286"/>
    </source>
</evidence>
<dbReference type="AlphaFoldDB" id="A0AAN9U0S2"/>
<dbReference type="InterPro" id="IPR039781">
    <property type="entry name" value="Rad21/Rec8-like"/>
</dbReference>
<feature type="region of interest" description="Disordered" evidence="6">
    <location>
        <begin position="624"/>
        <end position="692"/>
    </location>
</feature>
<dbReference type="GO" id="GO:0003682">
    <property type="term" value="F:chromatin binding"/>
    <property type="evidence" value="ECO:0007669"/>
    <property type="project" value="TreeGrafter"/>
</dbReference>
<evidence type="ECO:0000259" key="8">
    <source>
        <dbReference type="Pfam" id="PF04825"/>
    </source>
</evidence>
<feature type="region of interest" description="Disordered" evidence="6">
    <location>
        <begin position="202"/>
        <end position="222"/>
    </location>
</feature>
<dbReference type="CDD" id="cd21792">
    <property type="entry name" value="Rad21_Rec8_M_NXP1-like"/>
    <property type="match status" value="1"/>
</dbReference>
<feature type="region of interest" description="Disordered" evidence="6">
    <location>
        <begin position="491"/>
        <end position="606"/>
    </location>
</feature>
<evidence type="ECO:0000256" key="5">
    <source>
        <dbReference type="ARBA" id="ARBA00023242"/>
    </source>
</evidence>
<evidence type="ECO:0000256" key="4">
    <source>
        <dbReference type="ARBA" id="ARBA00022454"/>
    </source>
</evidence>
<dbReference type="InterPro" id="IPR023093">
    <property type="entry name" value="ScpA-like_C"/>
</dbReference>
<dbReference type="PANTHER" id="PTHR12585:SF69">
    <property type="entry name" value="FI11703P"/>
    <property type="match status" value="1"/>
</dbReference>
<comment type="caution">
    <text evidence="9">The sequence shown here is derived from an EMBL/GenBank/DDBJ whole genome shotgun (WGS) entry which is preliminary data.</text>
</comment>
<evidence type="ECO:0000256" key="6">
    <source>
        <dbReference type="SAM" id="MobiDB-lite"/>
    </source>
</evidence>
<feature type="compositionally biased region" description="Basic and acidic residues" evidence="6">
    <location>
        <begin position="646"/>
        <end position="662"/>
    </location>
</feature>
<feature type="region of interest" description="Disordered" evidence="6">
    <location>
        <begin position="262"/>
        <end position="330"/>
    </location>
</feature>
<dbReference type="Proteomes" id="UP001367676">
    <property type="component" value="Unassembled WGS sequence"/>
</dbReference>
<proteinExistence type="inferred from homology"/>
<evidence type="ECO:0000313" key="9">
    <source>
        <dbReference type="EMBL" id="KAK7603149.1"/>
    </source>
</evidence>
<keyword evidence="10" id="KW-1185">Reference proteome</keyword>
<dbReference type="InterPro" id="IPR036390">
    <property type="entry name" value="WH_DNA-bd_sf"/>
</dbReference>
<keyword evidence="4" id="KW-0158">Chromosome</keyword>
<feature type="domain" description="Rad21/Rec8-like protein N-terminal" evidence="8">
    <location>
        <begin position="1"/>
        <end position="102"/>
    </location>
</feature>
<feature type="compositionally biased region" description="Polar residues" evidence="6">
    <location>
        <begin position="679"/>
        <end position="692"/>
    </location>
</feature>
<dbReference type="GO" id="GO:0008278">
    <property type="term" value="C:cohesin complex"/>
    <property type="evidence" value="ECO:0007669"/>
    <property type="project" value="InterPro"/>
</dbReference>
<gene>
    <name evidence="9" type="ORF">V9T40_003148</name>
</gene>
<protein>
    <recommendedName>
        <fullName evidence="11">Double-strand-break repair protein rad21</fullName>
    </recommendedName>
</protein>
<dbReference type="GO" id="GO:0007062">
    <property type="term" value="P:sister chromatid cohesion"/>
    <property type="evidence" value="ECO:0007669"/>
    <property type="project" value="InterPro"/>
</dbReference>
<dbReference type="SUPFAM" id="SSF46785">
    <property type="entry name" value="Winged helix' DNA-binding domain"/>
    <property type="match status" value="1"/>
</dbReference>
<evidence type="ECO:0000313" key="10">
    <source>
        <dbReference type="Proteomes" id="UP001367676"/>
    </source>
</evidence>
<feature type="compositionally biased region" description="Basic and acidic residues" evidence="6">
    <location>
        <begin position="500"/>
        <end position="511"/>
    </location>
</feature>
<feature type="domain" description="Rad21/Rec8-like protein C-terminal eukaryotic" evidence="7">
    <location>
        <begin position="805"/>
        <end position="853"/>
    </location>
</feature>